<reference evidence="26" key="1">
    <citation type="submission" date="2020-05" db="EMBL/GenBank/DDBJ databases">
        <title>Identification of Plant Viruses in Soybean using Metagenomic Sequencing.</title>
        <authorList>
            <person name="Elmore M.G."/>
            <person name="Mueller D.S."/>
            <person name="Whitham S.A."/>
        </authorList>
    </citation>
    <scope>NUCLEOTIDE SEQUENCE</scope>
    <source>
        <strain evidence="27">IA-2-2017</strain>
        <strain evidence="26">IA-2017</strain>
    </source>
</reference>
<keyword evidence="5" id="KW-0813">Transport</keyword>
<comment type="subcellular location">
    <subcellularLocation>
        <location evidence="3">Host cell junction</location>
        <location evidence="3">Host plasmodesma</location>
    </subcellularLocation>
    <subcellularLocation>
        <location evidence="2">Virion</location>
    </subcellularLocation>
</comment>
<sequence>MFASLIFSGDNRLTEKTIFTCRDLDILVVYYTIATQFRKFLPHYIRWHLYTLLIYILPSFLTAEIKYKRNLSNIHISGLFYDGRYKFWTKHEKNLALTEEEKMEVIRNRGIPADVLAKRAHEFEKHVAHESLKDQIPAVDKLYSTKVNKFAKIMNLRQSVVGDLKLLTDGKLYEGKHIPVSNISAGENHVVQIPLMAQEEILSSSASDFRTAMVSKNSKPQANAMHVGAIEIIIDSFASPDCNIVGAMLLVDTYHTNPENAVRSIFVAPFRGGRPIRVVTFPNTIVQIEPDMNSRFQLLSTTTNGDFVQGKDLAMVKVNVACAAVGLTSSYTPTPLLESGLQKDRGLIVEYFGRMSYVAHNVNQPQEKDLLEGNFSFDIKSRSRLEKVSSTKAQFVSGKTFKYDIIGAGSHSSEDFPEKEDQEKPKKIDARLRQRIDPQYNEVQAQMETNLFKLSLDDVETPKGTMLDLKISQSKIALPKNTVGGTILRSDLLANFLTEGNFRASVDLQRTHRIKGMIKMVATVGIPENTGIALACAMNSSFRGRASSDIYTICSQDCELWNPACTKAMTMSFNPNPCSDAWSLEFLKRTGFHCDIICVTGWTATPMQDVQVTIDWFISSQECVPRTYCVLNPQNPFVLNRWMGKLTFPQGTSRSVKRMPLSIGGGAGAKNAILMNMPNAVLSMWRYFVGDLVFEVSKMTSPYIKCTVSFFIAFGNLADDTINFEAFPHKLVQFGEIQEKVVLKFSQEEFLTAWSTQVRPATTLLADGCPYLYAMVHDSSVSTIPGDFVIGVKLTTINNMCAYGLNPGISGSRLLGTIPQSISQQTIWNQMATVRTPLNFDSSKQSFCQFSIDLLGGGILVDKTGDWITLIQNSPISNLLRVAAWKKGCLMVKIVMSGNAAVKRSDWASLVQVFLTNSNSTEHFDACKWTKSEPHSWELIFPIEVCGPNNGFEMWSSEWANQTSWHLSFLIDNPKQSTVFDILLGISQDFEIAGNTLMPAFSVPQATARSSENAESSA</sequence>
<evidence type="ECO:0000256" key="16">
    <source>
        <dbReference type="ARBA" id="ARBA00023125"/>
    </source>
</evidence>
<keyword evidence="14" id="KW-1142">T=3 icosahedral capsid protein</keyword>
<dbReference type="GO" id="GO:0044219">
    <property type="term" value="C:host cell plasmodesma"/>
    <property type="evidence" value="ECO:0007669"/>
    <property type="project" value="UniProtKB-SubCell"/>
</dbReference>
<keyword evidence="18" id="KW-0899">Viral immunoevasion</keyword>
<evidence type="ECO:0000256" key="2">
    <source>
        <dbReference type="ARBA" id="ARBA00004328"/>
    </source>
</evidence>
<evidence type="ECO:0000256" key="17">
    <source>
        <dbReference type="ARBA" id="ARBA00023134"/>
    </source>
</evidence>
<evidence type="ECO:0000256" key="24">
    <source>
        <dbReference type="ARBA" id="ARBA00046473"/>
    </source>
</evidence>
<keyword evidence="9" id="KW-1090">Inhibition of host innate immune response by virus</keyword>
<evidence type="ECO:0000256" key="21">
    <source>
        <dbReference type="ARBA" id="ARBA00032125"/>
    </source>
</evidence>
<comment type="subunit">
    <text evidence="25">Interacts with the large capsid protein.</text>
</comment>
<evidence type="ECO:0000256" key="22">
    <source>
        <dbReference type="ARBA" id="ARBA00033402"/>
    </source>
</evidence>
<keyword evidence="12" id="KW-0694">RNA-binding</keyword>
<dbReference type="GO" id="GO:0052170">
    <property type="term" value="P:symbiont-mediated suppression of host innate immune response"/>
    <property type="evidence" value="ECO:0007669"/>
    <property type="project" value="UniProtKB-KW"/>
</dbReference>
<dbReference type="InterPro" id="IPR003182">
    <property type="entry name" value="RNA2_polyprotein"/>
</dbReference>
<dbReference type="SUPFAM" id="SSF88633">
    <property type="entry name" value="Positive stranded ssRNA viruses"/>
    <property type="match status" value="3"/>
</dbReference>
<dbReference type="InterPro" id="IPR029053">
    <property type="entry name" value="Viral_coat"/>
</dbReference>
<keyword evidence="16" id="KW-0238">DNA-binding</keyword>
<comment type="subunit">
    <text evidence="24">Interacts (via C-terminus) with the large capsid protein.</text>
</comment>
<keyword evidence="17" id="KW-0342">GTP-binding</keyword>
<evidence type="ECO:0000256" key="20">
    <source>
        <dbReference type="ARBA" id="ARBA00031918"/>
    </source>
</evidence>
<evidence type="ECO:0000256" key="8">
    <source>
        <dbReference type="ARBA" id="ARBA00022581"/>
    </source>
</evidence>
<dbReference type="Gene3D" id="2.60.120.20">
    <property type="match status" value="2"/>
</dbReference>
<evidence type="ECO:0000313" key="27">
    <source>
        <dbReference type="EMBL" id="QNT38494.1"/>
    </source>
</evidence>
<evidence type="ECO:0000256" key="19">
    <source>
        <dbReference type="ARBA" id="ARBA00030233"/>
    </source>
</evidence>
<keyword evidence="15" id="KW-1031">Host cell junction</keyword>
<evidence type="ECO:0000256" key="1">
    <source>
        <dbReference type="ARBA" id="ARBA00003642"/>
    </source>
</evidence>
<dbReference type="EMBL" id="MT521478">
    <property type="protein sequence ID" value="QNT38456.1"/>
    <property type="molecule type" value="Genomic_RNA"/>
</dbReference>
<evidence type="ECO:0000256" key="23">
    <source>
        <dbReference type="ARBA" id="ARBA00046110"/>
    </source>
</evidence>
<dbReference type="Pfam" id="PF02247">
    <property type="entry name" value="Como_LCP"/>
    <property type="match status" value="1"/>
</dbReference>
<evidence type="ECO:0000256" key="11">
    <source>
        <dbReference type="ARBA" id="ARBA00022844"/>
    </source>
</evidence>
<keyword evidence="8" id="KW-0945">Host-virus interaction</keyword>
<dbReference type="GO" id="GO:0039617">
    <property type="term" value="C:T=3 icosahedral viral capsid"/>
    <property type="evidence" value="ECO:0007669"/>
    <property type="project" value="UniProtKB-KW"/>
</dbReference>
<dbReference type="GO" id="GO:0005198">
    <property type="term" value="F:structural molecule activity"/>
    <property type="evidence" value="ECO:0007669"/>
    <property type="project" value="InterPro"/>
</dbReference>
<evidence type="ECO:0000256" key="12">
    <source>
        <dbReference type="ARBA" id="ARBA00022884"/>
    </source>
</evidence>
<comment type="function">
    <text evidence="23">Transports the viral genome to neighboring plant cells directly through plasmosdesmata, without any budding. The movement protein allows efficient cell to cell propagation, by bypassing the host cell wall barrier. Acts by forming a tubular structure at the host plasmodesmata, enlarging it enough to allow free passage of virion capsids. Binds to GTP and to single-stranded RNA and single-stranded DNA in a non-sequence-specific manner.</text>
</comment>
<evidence type="ECO:0000256" key="6">
    <source>
        <dbReference type="ARBA" id="ARBA00022463"/>
    </source>
</evidence>
<dbReference type="GO" id="GO:0046740">
    <property type="term" value="P:transport of virus in host, cell to cell"/>
    <property type="evidence" value="ECO:0007669"/>
    <property type="project" value="UniProtKB-KW"/>
</dbReference>
<protein>
    <recommendedName>
        <fullName evidence="4">RNA2 polyprotein</fullName>
    </recommendedName>
    <alternativeName>
        <fullName evidence="21">Genome polyprotein M</fullName>
    </alternativeName>
    <alternativeName>
        <fullName evidence="22">M RNA polyprotein</fullName>
    </alternativeName>
    <alternativeName>
        <fullName evidence="19">Middle component RNA polyprotein</fullName>
    </alternativeName>
    <alternativeName>
        <fullName evidence="20">P2</fullName>
    </alternativeName>
</protein>
<evidence type="ECO:0000256" key="9">
    <source>
        <dbReference type="ARBA" id="ARBA00022632"/>
    </source>
</evidence>
<evidence type="ECO:0000256" key="7">
    <source>
        <dbReference type="ARBA" id="ARBA00022561"/>
    </source>
</evidence>
<accession>A0A7H1KWA6</accession>
<keyword evidence="11" id="KW-0946">Virion</keyword>
<dbReference type="GO" id="GO:0003677">
    <property type="term" value="F:DNA binding"/>
    <property type="evidence" value="ECO:0007669"/>
    <property type="project" value="UniProtKB-KW"/>
</dbReference>
<evidence type="ECO:0000256" key="3">
    <source>
        <dbReference type="ARBA" id="ARBA00004621"/>
    </source>
</evidence>
<evidence type="ECO:0000256" key="5">
    <source>
        <dbReference type="ARBA" id="ARBA00022448"/>
    </source>
</evidence>
<keyword evidence="7 26" id="KW-0167">Capsid protein</keyword>
<evidence type="ECO:0000256" key="10">
    <source>
        <dbReference type="ARBA" id="ARBA00022741"/>
    </source>
</evidence>
<evidence type="ECO:0000256" key="14">
    <source>
        <dbReference type="ARBA" id="ARBA00023060"/>
    </source>
</evidence>
<dbReference type="Pfam" id="PF02248">
    <property type="entry name" value="Como_SCP"/>
    <property type="match status" value="1"/>
</dbReference>
<evidence type="ECO:0000256" key="18">
    <source>
        <dbReference type="ARBA" id="ARBA00023280"/>
    </source>
</evidence>
<dbReference type="GO" id="GO:0005525">
    <property type="term" value="F:GTP binding"/>
    <property type="evidence" value="ECO:0007669"/>
    <property type="project" value="UniProtKB-KW"/>
</dbReference>
<dbReference type="InterPro" id="IPR003181">
    <property type="entry name" value="Como_LCP"/>
</dbReference>
<keyword evidence="13" id="KW-0916">Viral movement protein</keyword>
<comment type="function">
    <text evidence="1">Responsible for viral RNA2 accumulation. May function by recruiting the RNA1-encoded polyprotein that contains the replication protein to RNA2 and enable its replication.</text>
</comment>
<dbReference type="EMBL" id="MT669390">
    <property type="protein sequence ID" value="QNT38494.1"/>
    <property type="molecule type" value="Genomic_RNA"/>
</dbReference>
<keyword evidence="6" id="KW-0941">Suppressor of RNA silencing</keyword>
<name>A0A7H1KWA6_9SECO</name>
<evidence type="ECO:0000256" key="15">
    <source>
        <dbReference type="ARBA" id="ARBA00023081"/>
    </source>
</evidence>
<evidence type="ECO:0000256" key="4">
    <source>
        <dbReference type="ARBA" id="ARBA00022361"/>
    </source>
</evidence>
<evidence type="ECO:0000256" key="13">
    <source>
        <dbReference type="ARBA" id="ARBA00023031"/>
    </source>
</evidence>
<evidence type="ECO:0000256" key="25">
    <source>
        <dbReference type="ARBA" id="ARBA00046913"/>
    </source>
</evidence>
<dbReference type="GO" id="GO:0003723">
    <property type="term" value="F:RNA binding"/>
    <property type="evidence" value="ECO:0007669"/>
    <property type="project" value="UniProtKB-KW"/>
</dbReference>
<evidence type="ECO:0000313" key="26">
    <source>
        <dbReference type="EMBL" id="QNT38456.1"/>
    </source>
</evidence>
<proteinExistence type="predicted"/>
<keyword evidence="10" id="KW-0547">Nucleotide-binding</keyword>
<organism evidence="26">
    <name type="scientific">Bean pod mottle virus</name>
    <dbReference type="NCBI Taxonomy" id="12260"/>
    <lineage>
        <taxon>Viruses</taxon>
        <taxon>Riboviria</taxon>
        <taxon>Orthornavirae</taxon>
        <taxon>Pisuviricota</taxon>
        <taxon>Pisoniviricetes</taxon>
        <taxon>Picornavirales</taxon>
        <taxon>Secoviridae</taxon>
        <taxon>Comovirinae</taxon>
        <taxon>Comovirus</taxon>
        <taxon>Comovirus siliquae</taxon>
    </lineage>
</organism>